<comment type="caution">
    <text evidence="2">The sequence shown here is derived from an EMBL/GenBank/DDBJ whole genome shotgun (WGS) entry which is preliminary data.</text>
</comment>
<accession>A0A2U1MHT8</accession>
<dbReference type="AlphaFoldDB" id="A0A2U1MHT8"/>
<dbReference type="Pfam" id="PF05678">
    <property type="entry name" value="VQ"/>
    <property type="match status" value="1"/>
</dbReference>
<proteinExistence type="predicted"/>
<dbReference type="OrthoDB" id="1709111at2759"/>
<protein>
    <submittedName>
        <fullName evidence="2">VQ-like protein</fullName>
    </submittedName>
</protein>
<evidence type="ECO:0000259" key="1">
    <source>
        <dbReference type="Pfam" id="PF05678"/>
    </source>
</evidence>
<dbReference type="PANTHER" id="PTHR33179">
    <property type="entry name" value="VQ MOTIF-CONTAINING PROTEIN"/>
    <property type="match status" value="1"/>
</dbReference>
<feature type="domain" description="VQ" evidence="1">
    <location>
        <begin position="41"/>
        <end position="61"/>
    </location>
</feature>
<dbReference type="InterPro" id="IPR039609">
    <property type="entry name" value="VQ_15/22"/>
</dbReference>
<dbReference type="Proteomes" id="UP000245207">
    <property type="component" value="Unassembled WGS sequence"/>
</dbReference>
<dbReference type="PANTHER" id="PTHR33179:SF29">
    <property type="entry name" value="OS06G0666400 PROTEIN"/>
    <property type="match status" value="1"/>
</dbReference>
<sequence>MHQCCNPASFLVAASNRACNLNRVTRPSNTRRRSRASRKTPTTLLSTDTTNFRAMVQRFTGGGNNNNNVTSGSFMSNESSSVTSTHQFFNTYSNVNSSTSSGVSMPSNDAYNVHFQPLNSQPYFAMTADEGGSTTAAQDGQRESYSNW</sequence>
<evidence type="ECO:0000313" key="2">
    <source>
        <dbReference type="EMBL" id="PWA60778.1"/>
    </source>
</evidence>
<evidence type="ECO:0000313" key="3">
    <source>
        <dbReference type="Proteomes" id="UP000245207"/>
    </source>
</evidence>
<organism evidence="2 3">
    <name type="scientific">Artemisia annua</name>
    <name type="common">Sweet wormwood</name>
    <dbReference type="NCBI Taxonomy" id="35608"/>
    <lineage>
        <taxon>Eukaryota</taxon>
        <taxon>Viridiplantae</taxon>
        <taxon>Streptophyta</taxon>
        <taxon>Embryophyta</taxon>
        <taxon>Tracheophyta</taxon>
        <taxon>Spermatophyta</taxon>
        <taxon>Magnoliopsida</taxon>
        <taxon>eudicotyledons</taxon>
        <taxon>Gunneridae</taxon>
        <taxon>Pentapetalae</taxon>
        <taxon>asterids</taxon>
        <taxon>campanulids</taxon>
        <taxon>Asterales</taxon>
        <taxon>Asteraceae</taxon>
        <taxon>Asteroideae</taxon>
        <taxon>Anthemideae</taxon>
        <taxon>Artemisiinae</taxon>
        <taxon>Artemisia</taxon>
    </lineage>
</organism>
<dbReference type="InterPro" id="IPR008889">
    <property type="entry name" value="VQ"/>
</dbReference>
<dbReference type="STRING" id="35608.A0A2U1MHT8"/>
<reference evidence="2 3" key="1">
    <citation type="journal article" date="2018" name="Mol. Plant">
        <title>The genome of Artemisia annua provides insight into the evolution of Asteraceae family and artemisinin biosynthesis.</title>
        <authorList>
            <person name="Shen Q."/>
            <person name="Zhang L."/>
            <person name="Liao Z."/>
            <person name="Wang S."/>
            <person name="Yan T."/>
            <person name="Shi P."/>
            <person name="Liu M."/>
            <person name="Fu X."/>
            <person name="Pan Q."/>
            <person name="Wang Y."/>
            <person name="Lv Z."/>
            <person name="Lu X."/>
            <person name="Zhang F."/>
            <person name="Jiang W."/>
            <person name="Ma Y."/>
            <person name="Chen M."/>
            <person name="Hao X."/>
            <person name="Li L."/>
            <person name="Tang Y."/>
            <person name="Lv G."/>
            <person name="Zhou Y."/>
            <person name="Sun X."/>
            <person name="Brodelius P.E."/>
            <person name="Rose J.K.C."/>
            <person name="Tang K."/>
        </authorList>
    </citation>
    <scope>NUCLEOTIDE SEQUENCE [LARGE SCALE GENOMIC DNA]</scope>
    <source>
        <strain evidence="3">cv. Huhao1</strain>
        <tissue evidence="2">Leaf</tissue>
    </source>
</reference>
<dbReference type="EMBL" id="PKPP01005265">
    <property type="protein sequence ID" value="PWA60778.1"/>
    <property type="molecule type" value="Genomic_DNA"/>
</dbReference>
<gene>
    <name evidence="2" type="ORF">CTI12_AA374610</name>
</gene>
<keyword evidence="3" id="KW-1185">Reference proteome</keyword>
<name>A0A2U1MHT8_ARTAN</name>